<dbReference type="Gene3D" id="1.10.10.10">
    <property type="entry name" value="Winged helix-like DNA-binding domain superfamily/Winged helix DNA-binding domain"/>
    <property type="match status" value="1"/>
</dbReference>
<dbReference type="SUPFAM" id="SSF52540">
    <property type="entry name" value="P-loop containing nucleoside triphosphate hydrolases"/>
    <property type="match status" value="1"/>
</dbReference>
<organism evidence="4 5">
    <name type="scientific">Rhizobium leguminosarum</name>
    <dbReference type="NCBI Taxonomy" id="384"/>
    <lineage>
        <taxon>Bacteria</taxon>
        <taxon>Pseudomonadati</taxon>
        <taxon>Pseudomonadota</taxon>
        <taxon>Alphaproteobacteria</taxon>
        <taxon>Hyphomicrobiales</taxon>
        <taxon>Rhizobiaceae</taxon>
        <taxon>Rhizobium/Agrobacterium group</taxon>
        <taxon>Rhizobium</taxon>
    </lineage>
</organism>
<dbReference type="GO" id="GO:0006355">
    <property type="term" value="P:regulation of DNA-templated transcription"/>
    <property type="evidence" value="ECO:0007669"/>
    <property type="project" value="InterPro"/>
</dbReference>
<dbReference type="PRINTS" id="PR00364">
    <property type="entry name" value="DISEASERSIST"/>
</dbReference>
<dbReference type="SUPFAM" id="SSF46894">
    <property type="entry name" value="C-terminal effector domain of the bipartite response regulators"/>
    <property type="match status" value="1"/>
</dbReference>
<dbReference type="InterPro" id="IPR001867">
    <property type="entry name" value="OmpR/PhoB-type_DNA-bd"/>
</dbReference>
<dbReference type="InterPro" id="IPR058852">
    <property type="entry name" value="HTH_77"/>
</dbReference>
<dbReference type="EMBL" id="WUFV01000040">
    <property type="protein sequence ID" value="NEK20333.1"/>
    <property type="molecule type" value="Genomic_DNA"/>
</dbReference>
<dbReference type="CDD" id="cd00383">
    <property type="entry name" value="trans_reg_C"/>
    <property type="match status" value="1"/>
</dbReference>
<dbReference type="Pfam" id="PF00931">
    <property type="entry name" value="NB-ARC"/>
    <property type="match status" value="1"/>
</dbReference>
<dbReference type="GO" id="GO:0003677">
    <property type="term" value="F:DNA binding"/>
    <property type="evidence" value="ECO:0007669"/>
    <property type="project" value="UniProtKB-UniRule"/>
</dbReference>
<protein>
    <submittedName>
        <fullName evidence="4">Transcriptional regulator</fullName>
    </submittedName>
</protein>
<dbReference type="Proteomes" id="UP000471705">
    <property type="component" value="Unassembled WGS sequence"/>
</dbReference>
<name>A0A7K3VT48_RHILE</name>
<dbReference type="Gene3D" id="3.40.50.300">
    <property type="entry name" value="P-loop containing nucleotide triphosphate hydrolases"/>
    <property type="match status" value="1"/>
</dbReference>
<dbReference type="InterPro" id="IPR016032">
    <property type="entry name" value="Sig_transdc_resp-reg_C-effctor"/>
</dbReference>
<gene>
    <name evidence="4" type="ORF">GR257_36845</name>
</gene>
<dbReference type="GO" id="GO:0043531">
    <property type="term" value="F:ADP binding"/>
    <property type="evidence" value="ECO:0007669"/>
    <property type="project" value="InterPro"/>
</dbReference>
<dbReference type="Gene3D" id="1.25.40.10">
    <property type="entry name" value="Tetratricopeptide repeat domain"/>
    <property type="match status" value="1"/>
</dbReference>
<keyword evidence="1 2" id="KW-0238">DNA-binding</keyword>
<evidence type="ECO:0000259" key="3">
    <source>
        <dbReference type="PROSITE" id="PS51755"/>
    </source>
</evidence>
<evidence type="ECO:0000313" key="5">
    <source>
        <dbReference type="Proteomes" id="UP000471705"/>
    </source>
</evidence>
<evidence type="ECO:0000313" key="4">
    <source>
        <dbReference type="EMBL" id="NEK20333.1"/>
    </source>
</evidence>
<reference evidence="4 5" key="1">
    <citation type="submission" date="2019-12" db="EMBL/GenBank/DDBJ databases">
        <title>Rhizobium genotypes associated with high levels of biological nitrogen fixation by grain legumes in a temperate-maritime cropping system.</title>
        <authorList>
            <person name="Maluk M."/>
            <person name="Francesc Ferrando Molina F."/>
            <person name="Lopez Del Egido L."/>
            <person name="Lafos M."/>
            <person name="Langarica-Fuentes A."/>
            <person name="Gebre Yohannes G."/>
            <person name="Young M.W."/>
            <person name="Martin P."/>
            <person name="Gantlett R."/>
            <person name="Kenicer G."/>
            <person name="Hawes C."/>
            <person name="Begg G.S."/>
            <person name="Quilliam R.S."/>
            <person name="Squire G.R."/>
            <person name="Poole P.S."/>
            <person name="Young P.W."/>
            <person name="Iannetta P.M."/>
            <person name="James E.K."/>
        </authorList>
    </citation>
    <scope>NUCLEOTIDE SEQUENCE [LARGE SCALE GENOMIC DNA]</scope>
    <source>
        <strain evidence="4 5">JHI54</strain>
    </source>
</reference>
<dbReference type="InterPro" id="IPR011990">
    <property type="entry name" value="TPR-like_helical_dom_sf"/>
</dbReference>
<accession>A0A7K3VT48</accession>
<evidence type="ECO:0000256" key="2">
    <source>
        <dbReference type="PROSITE-ProRule" id="PRU01091"/>
    </source>
</evidence>
<comment type="caution">
    <text evidence="4">The sequence shown here is derived from an EMBL/GenBank/DDBJ whole genome shotgun (WGS) entry which is preliminary data.</text>
</comment>
<dbReference type="InterPro" id="IPR036388">
    <property type="entry name" value="WH-like_DNA-bd_sf"/>
</dbReference>
<dbReference type="Pfam" id="PF00486">
    <property type="entry name" value="Trans_reg_C"/>
    <property type="match status" value="1"/>
</dbReference>
<dbReference type="Pfam" id="PF25872">
    <property type="entry name" value="HTH_77"/>
    <property type="match status" value="1"/>
</dbReference>
<dbReference type="PANTHER" id="PTHR47691:SF3">
    <property type="entry name" value="HTH-TYPE TRANSCRIPTIONAL REGULATOR RV0890C-RELATED"/>
    <property type="match status" value="1"/>
</dbReference>
<feature type="domain" description="OmpR/PhoB-type" evidence="3">
    <location>
        <begin position="10"/>
        <end position="108"/>
    </location>
</feature>
<dbReference type="InterPro" id="IPR002182">
    <property type="entry name" value="NB-ARC"/>
</dbReference>
<sequence>MTDHSAERTRRSYSFGPFLLVPEQQLLVEGEKRVRIGGRALDVLTALVERSGEVVEKRDLISRAWPGVTVDEANLKVNMGLLRRALGESAGPPRYIATVVGRGYRFVAPVATAGLETTENPERAQPERNHNLPVGTANVVGRAESIASISQDLGTTRLVSIVGVGGVGKTTVAIAVAEGMVGRFRDGVWLVDLASLKDEDRMPDAIAASVGLAAHSSNMMATLCAAVRDHEVLLVLDNCEHMIEAVALCVDRLLACSKGVNILATSREPLGVRGERVRRLAGLEVPPVSLTTADEAMAYPAVQLFVDHAAERSALFQLRDHDVPVIVDICKKLDGVALAIELAATRIDAFTLPELLERLDDRFRLLQGRRAGPTRHRSLLAAMDWSYDLLPYSQQALMQRLSMFSAPFSLGAACAVGIGANMDEIQVIEDLANLVAKSLISVEAQDGEMNYRMLDSTRAYALEKLSKSGDLRRVSSRHAKYALELAEQAVVDSASLNPVDWRNRYTPKIDDIRNALTFAFSDPGDRSTGIRLTIATIPWWERLSLLDECRLAVSRALDDRYAQDRTKREELLLLLSLGAAQLFVQGPLQEVKQAFTKALEIAEAIKDFDLQMECLRGLSQFGLWSGDARSSLNIAARMREIAYNQEGTTAASADAQAGSALQYLGDLATARKHLESFLASPTSRQVRSDVTRFEFDQRIEVRGSLAMVLWLQGYSDQALEAARQQRQEAEESAHAVPRCAAILLTYVCITVYVGDYDETERMLDFADQYSAEHGLILWKAVSECMRVKLYLETGRPIDLGSYESALAEVRSGGLGLRYAPFVANYGQVLSQRGDAQGAISRIDEAIALYGDSGQDWGLPEMLSMKGNFLLAGGGAAALQAAADCYKRAIALARQHGSLTWELRSATQLAQMSLTFGGYPEAKEMLISAYQKFQEGFWTADLQRAKALIGKL</sequence>
<dbReference type="SUPFAM" id="SSF48452">
    <property type="entry name" value="TPR-like"/>
    <property type="match status" value="2"/>
</dbReference>
<dbReference type="SMART" id="SM00862">
    <property type="entry name" value="Trans_reg_C"/>
    <property type="match status" value="1"/>
</dbReference>
<dbReference type="GO" id="GO:0000160">
    <property type="term" value="P:phosphorelay signal transduction system"/>
    <property type="evidence" value="ECO:0007669"/>
    <property type="project" value="InterPro"/>
</dbReference>
<dbReference type="PROSITE" id="PS51755">
    <property type="entry name" value="OMPR_PHOB"/>
    <property type="match status" value="1"/>
</dbReference>
<dbReference type="RefSeq" id="WP_164050626.1">
    <property type="nucleotide sequence ID" value="NZ_WUFV01000040.1"/>
</dbReference>
<dbReference type="InterPro" id="IPR027417">
    <property type="entry name" value="P-loop_NTPase"/>
</dbReference>
<dbReference type="AlphaFoldDB" id="A0A7K3VT48"/>
<feature type="DNA-binding region" description="OmpR/PhoB-type" evidence="2">
    <location>
        <begin position="10"/>
        <end position="108"/>
    </location>
</feature>
<evidence type="ECO:0000256" key="1">
    <source>
        <dbReference type="ARBA" id="ARBA00023125"/>
    </source>
</evidence>
<proteinExistence type="predicted"/>
<dbReference type="PANTHER" id="PTHR47691">
    <property type="entry name" value="REGULATOR-RELATED"/>
    <property type="match status" value="1"/>
</dbReference>